<protein>
    <recommendedName>
        <fullName evidence="1">Transposase Tc1-like domain-containing protein</fullName>
    </recommendedName>
</protein>
<gene>
    <name evidence="2" type="ORF">PVAG01_04234</name>
</gene>
<accession>A0ABR4PNM5</accession>
<dbReference type="EMBL" id="JBFCZG010000003">
    <property type="protein sequence ID" value="KAL3424953.1"/>
    <property type="molecule type" value="Genomic_DNA"/>
</dbReference>
<dbReference type="InterPro" id="IPR002492">
    <property type="entry name" value="Transposase_Tc1-like"/>
</dbReference>
<sequence length="218" mass="25577">MERPATPPAQTGAIKELTRDQRIEIRTLRSIGWKYRQIVDFFKGKDQSITFRQIYHASTTQATPKKRPGRPPVIIIAQIEELIYFISLSKKNRRLPLWRLAIELEWEGIGVSAIKSALRRIGYKRYVALRKPPISEKNARLRLKFALEYVNWTDEQWDEILWSDETWVTPGSYRKTYVTRNKDEALDPTCILERERKKKGWMFWGCFSGKSGKGPGIF</sequence>
<feature type="domain" description="Transposase Tc1-like" evidence="1">
    <location>
        <begin position="86"/>
        <end position="151"/>
    </location>
</feature>
<dbReference type="Gene3D" id="3.30.420.10">
    <property type="entry name" value="Ribonuclease H-like superfamily/Ribonuclease H"/>
    <property type="match status" value="1"/>
</dbReference>
<comment type="caution">
    <text evidence="2">The sequence shown here is derived from an EMBL/GenBank/DDBJ whole genome shotgun (WGS) entry which is preliminary data.</text>
</comment>
<organism evidence="2 3">
    <name type="scientific">Phlyctema vagabunda</name>
    <dbReference type="NCBI Taxonomy" id="108571"/>
    <lineage>
        <taxon>Eukaryota</taxon>
        <taxon>Fungi</taxon>
        <taxon>Dikarya</taxon>
        <taxon>Ascomycota</taxon>
        <taxon>Pezizomycotina</taxon>
        <taxon>Leotiomycetes</taxon>
        <taxon>Helotiales</taxon>
        <taxon>Dermateaceae</taxon>
        <taxon>Phlyctema</taxon>
    </lineage>
</organism>
<name>A0ABR4PNM5_9HELO</name>
<reference evidence="2 3" key="1">
    <citation type="submission" date="2024-06" db="EMBL/GenBank/DDBJ databases">
        <title>Complete genome of Phlyctema vagabunda strain 19-DSS-EL-015.</title>
        <authorList>
            <person name="Fiorenzani C."/>
        </authorList>
    </citation>
    <scope>NUCLEOTIDE SEQUENCE [LARGE SCALE GENOMIC DNA]</scope>
    <source>
        <strain evidence="2 3">19-DSS-EL-015</strain>
    </source>
</reference>
<evidence type="ECO:0000313" key="2">
    <source>
        <dbReference type="EMBL" id="KAL3424953.1"/>
    </source>
</evidence>
<keyword evidence="3" id="KW-1185">Reference proteome</keyword>
<dbReference type="Pfam" id="PF01498">
    <property type="entry name" value="HTH_Tnp_Tc3_2"/>
    <property type="match status" value="1"/>
</dbReference>
<evidence type="ECO:0000313" key="3">
    <source>
        <dbReference type="Proteomes" id="UP001629113"/>
    </source>
</evidence>
<proteinExistence type="predicted"/>
<dbReference type="InterPro" id="IPR036397">
    <property type="entry name" value="RNaseH_sf"/>
</dbReference>
<evidence type="ECO:0000259" key="1">
    <source>
        <dbReference type="Pfam" id="PF01498"/>
    </source>
</evidence>
<dbReference type="Proteomes" id="UP001629113">
    <property type="component" value="Unassembled WGS sequence"/>
</dbReference>